<evidence type="ECO:0000256" key="1">
    <source>
        <dbReference type="SAM" id="Phobius"/>
    </source>
</evidence>
<dbReference type="EMBL" id="LAZR01000069">
    <property type="protein sequence ID" value="KKN95778.1"/>
    <property type="molecule type" value="Genomic_DNA"/>
</dbReference>
<comment type="caution">
    <text evidence="2">The sequence shown here is derived from an EMBL/GenBank/DDBJ whole genome shotgun (WGS) entry which is preliminary data.</text>
</comment>
<sequence length="73" mass="8436">MFLDKSKLFSIHSVIGAFISSGIAVIIYKTENQISVLDSFIFLLFGFVPFYIFLVFLDMMNMLDTEKELENNE</sequence>
<name>A0A0F9XU10_9ZZZZ</name>
<reference evidence="2" key="1">
    <citation type="journal article" date="2015" name="Nature">
        <title>Complex archaea that bridge the gap between prokaryotes and eukaryotes.</title>
        <authorList>
            <person name="Spang A."/>
            <person name="Saw J.H."/>
            <person name="Jorgensen S.L."/>
            <person name="Zaremba-Niedzwiedzka K."/>
            <person name="Martijn J."/>
            <person name="Lind A.E."/>
            <person name="van Eijk R."/>
            <person name="Schleper C."/>
            <person name="Guy L."/>
            <person name="Ettema T.J."/>
        </authorList>
    </citation>
    <scope>NUCLEOTIDE SEQUENCE</scope>
</reference>
<accession>A0A0F9XU10</accession>
<feature type="transmembrane region" description="Helical" evidence="1">
    <location>
        <begin position="9"/>
        <end position="28"/>
    </location>
</feature>
<evidence type="ECO:0000313" key="2">
    <source>
        <dbReference type="EMBL" id="KKN95778.1"/>
    </source>
</evidence>
<keyword evidence="1" id="KW-0472">Membrane</keyword>
<dbReference type="AlphaFoldDB" id="A0A0F9XU10"/>
<gene>
    <name evidence="2" type="ORF">LCGC14_0176470</name>
</gene>
<keyword evidence="1" id="KW-0812">Transmembrane</keyword>
<keyword evidence="1" id="KW-1133">Transmembrane helix</keyword>
<protein>
    <submittedName>
        <fullName evidence="2">Uncharacterized protein</fullName>
    </submittedName>
</protein>
<feature type="transmembrane region" description="Helical" evidence="1">
    <location>
        <begin position="40"/>
        <end position="57"/>
    </location>
</feature>
<organism evidence="2">
    <name type="scientific">marine sediment metagenome</name>
    <dbReference type="NCBI Taxonomy" id="412755"/>
    <lineage>
        <taxon>unclassified sequences</taxon>
        <taxon>metagenomes</taxon>
        <taxon>ecological metagenomes</taxon>
    </lineage>
</organism>
<proteinExistence type="predicted"/>